<evidence type="ECO:0000313" key="2">
    <source>
        <dbReference type="Proteomes" id="UP000261140"/>
    </source>
</evidence>
<comment type="caution">
    <text evidence="1">The sequence shown here is derived from an EMBL/GenBank/DDBJ whole genome shotgun (WGS) entry which is preliminary data.</text>
</comment>
<name>A0A3E2TE84_9FIRM</name>
<evidence type="ECO:0000313" key="1">
    <source>
        <dbReference type="EMBL" id="RGB73492.1"/>
    </source>
</evidence>
<protein>
    <recommendedName>
        <fullName evidence="3">Stage III sporulation protein AB</fullName>
    </recommendedName>
</protein>
<evidence type="ECO:0008006" key="3">
    <source>
        <dbReference type="Google" id="ProtNLM"/>
    </source>
</evidence>
<proteinExistence type="predicted"/>
<dbReference type="Proteomes" id="UP000261140">
    <property type="component" value="Unassembled WGS sequence"/>
</dbReference>
<organism evidence="1 2">
    <name type="scientific">Faecalibacterium prausnitzii</name>
    <dbReference type="NCBI Taxonomy" id="853"/>
    <lineage>
        <taxon>Bacteria</taxon>
        <taxon>Bacillati</taxon>
        <taxon>Bacillota</taxon>
        <taxon>Clostridia</taxon>
        <taxon>Eubacteriales</taxon>
        <taxon>Oscillospiraceae</taxon>
        <taxon>Faecalibacterium</taxon>
    </lineage>
</organism>
<gene>
    <name evidence="1" type="ORF">DWZ89_01505</name>
</gene>
<dbReference type="EMBL" id="QVEQ01000001">
    <property type="protein sequence ID" value="RGB73492.1"/>
    <property type="molecule type" value="Genomic_DNA"/>
</dbReference>
<dbReference type="AlphaFoldDB" id="A0A3E2TE84"/>
<accession>A0A3E2TE84</accession>
<reference evidence="1 2" key="1">
    <citation type="submission" date="2018-08" db="EMBL/GenBank/DDBJ databases">
        <title>A genome reference for cultivated species of the human gut microbiota.</title>
        <authorList>
            <person name="Zou Y."/>
            <person name="Xue W."/>
            <person name="Luo G."/>
        </authorList>
    </citation>
    <scope>NUCLEOTIDE SEQUENCE [LARGE SCALE GENOMIC DNA]</scope>
    <source>
        <strain evidence="1 2">AF36-11AT</strain>
    </source>
</reference>
<sequence length="160" mass="17750">MHRGGAVSMSPLRWLSVCCFVVCGWCAGDSFHQQAQAHLEALHKTLDLLETLHQEISFRRSDLNLLCRKLIQDGQLPPETVSLQTLEPFPSLTLEERTRFSECFSGLGRLEAEQECRRLELYQAQFQAALQEGEAAARTQSMLSHKLGLAAGLAAAILLG</sequence>